<dbReference type="HOGENOM" id="CLU_3237478_0_0_10"/>
<protein>
    <submittedName>
        <fullName evidence="1">Uncharacterized protein</fullName>
    </submittedName>
</protein>
<comment type="caution">
    <text evidence="1">The sequence shown here is derived from an EMBL/GenBank/DDBJ whole genome shotgun (WGS) entry which is preliminary data.</text>
</comment>
<evidence type="ECO:0000313" key="1">
    <source>
        <dbReference type="EMBL" id="EAR12354.1"/>
    </source>
</evidence>
<sequence>MNLILSATGFAICVLPNKRSLVFFKYHKNKSISLAFSKTVARS</sequence>
<dbReference type="AlphaFoldDB" id="A4BYW1"/>
<reference evidence="1 2" key="1">
    <citation type="submission" date="2006-02" db="EMBL/GenBank/DDBJ databases">
        <authorList>
            <person name="Murray A."/>
            <person name="Staley J."/>
            <person name="Ferriera S."/>
            <person name="Johnson J."/>
            <person name="Kravitz S."/>
            <person name="Halpern A."/>
            <person name="Remington K."/>
            <person name="Beeson K."/>
            <person name="Tran B."/>
            <person name="Rogers Y.-H."/>
            <person name="Friedman R."/>
            <person name="Venter J.C."/>
        </authorList>
    </citation>
    <scope>NUCLEOTIDE SEQUENCE [LARGE SCALE GENOMIC DNA]</scope>
    <source>
        <strain evidence="1 2">23-P</strain>
    </source>
</reference>
<organism evidence="1 2">
    <name type="scientific">Polaribacter irgensii 23-P</name>
    <dbReference type="NCBI Taxonomy" id="313594"/>
    <lineage>
        <taxon>Bacteria</taxon>
        <taxon>Pseudomonadati</taxon>
        <taxon>Bacteroidota</taxon>
        <taxon>Flavobacteriia</taxon>
        <taxon>Flavobacteriales</taxon>
        <taxon>Flavobacteriaceae</taxon>
    </lineage>
</organism>
<dbReference type="EMBL" id="AAOG01000002">
    <property type="protein sequence ID" value="EAR12354.1"/>
    <property type="molecule type" value="Genomic_DNA"/>
</dbReference>
<dbReference type="Proteomes" id="UP000003053">
    <property type="component" value="Unassembled WGS sequence"/>
</dbReference>
<proteinExistence type="predicted"/>
<dbReference type="STRING" id="313594.PI23P_07010"/>
<accession>A4BYW1</accession>
<gene>
    <name evidence="1" type="ORF">PI23P_07010</name>
</gene>
<keyword evidence="2" id="KW-1185">Reference proteome</keyword>
<name>A4BYW1_9FLAO</name>
<evidence type="ECO:0000313" key="2">
    <source>
        <dbReference type="Proteomes" id="UP000003053"/>
    </source>
</evidence>